<organism evidence="2 3">
    <name type="scientific">Hymenoscyphus fraxineus</name>
    <dbReference type="NCBI Taxonomy" id="746836"/>
    <lineage>
        <taxon>Eukaryota</taxon>
        <taxon>Fungi</taxon>
        <taxon>Dikarya</taxon>
        <taxon>Ascomycota</taxon>
        <taxon>Pezizomycotina</taxon>
        <taxon>Leotiomycetes</taxon>
        <taxon>Helotiales</taxon>
        <taxon>Helotiaceae</taxon>
        <taxon>Hymenoscyphus</taxon>
    </lineage>
</organism>
<evidence type="ECO:0000313" key="2">
    <source>
        <dbReference type="EMBL" id="CAG8959451.1"/>
    </source>
</evidence>
<proteinExistence type="predicted"/>
<dbReference type="OrthoDB" id="10333666at2759"/>
<feature type="chain" id="PRO_5040241027" evidence="1">
    <location>
        <begin position="19"/>
        <end position="90"/>
    </location>
</feature>
<protein>
    <submittedName>
        <fullName evidence="2">Uncharacterized protein</fullName>
    </submittedName>
</protein>
<feature type="signal peptide" evidence="1">
    <location>
        <begin position="1"/>
        <end position="18"/>
    </location>
</feature>
<comment type="caution">
    <text evidence="2">The sequence shown here is derived from an EMBL/GenBank/DDBJ whole genome shotgun (WGS) entry which is preliminary data.</text>
</comment>
<dbReference type="AlphaFoldDB" id="A0A9N9PTS0"/>
<keyword evidence="1" id="KW-0732">Signal</keyword>
<dbReference type="EMBL" id="CAJVRL010000092">
    <property type="protein sequence ID" value="CAG8959451.1"/>
    <property type="molecule type" value="Genomic_DNA"/>
</dbReference>
<dbReference type="Proteomes" id="UP000696280">
    <property type="component" value="Unassembled WGS sequence"/>
</dbReference>
<accession>A0A9N9PTS0</accession>
<evidence type="ECO:0000256" key="1">
    <source>
        <dbReference type="SAM" id="SignalP"/>
    </source>
</evidence>
<gene>
    <name evidence="2" type="ORF">HYFRA_00001349</name>
</gene>
<evidence type="ECO:0000313" key="3">
    <source>
        <dbReference type="Proteomes" id="UP000696280"/>
    </source>
</evidence>
<sequence>MQLQNLVIIALFTTSAHAAWRNAWCNKPFVNDGDDRVATAKACDLAKGADCHDCVIGASGYCYSQHNNINIDTWNGYCTSSGGASGDGYE</sequence>
<reference evidence="2" key="1">
    <citation type="submission" date="2021-07" db="EMBL/GenBank/DDBJ databases">
        <authorList>
            <person name="Durling M."/>
        </authorList>
    </citation>
    <scope>NUCLEOTIDE SEQUENCE</scope>
</reference>
<keyword evidence="3" id="KW-1185">Reference proteome</keyword>
<name>A0A9N9PTS0_9HELO</name>